<evidence type="ECO:0000313" key="2">
    <source>
        <dbReference type="Proteomes" id="UP000790580"/>
    </source>
</evidence>
<dbReference type="RefSeq" id="WP_088076605.1">
    <property type="nucleotide sequence ID" value="NZ_JAHQCR010000036.1"/>
</dbReference>
<accession>A0ABS6JTX9</accession>
<evidence type="ECO:0000313" key="1">
    <source>
        <dbReference type="EMBL" id="MBU9721531.1"/>
    </source>
</evidence>
<name>A0ABS6JTX9_9BACI</name>
<sequence length="69" mass="7966">MMEQYVLGVSVENLSKQVNSGELHIGCHGEIYHIYVNGDWTYTGNWLQDRHDIFNDGVIRKNTKISLNN</sequence>
<protein>
    <submittedName>
        <fullName evidence="1">Uncharacterized protein</fullName>
    </submittedName>
</protein>
<comment type="caution">
    <text evidence="1">The sequence shown here is derived from an EMBL/GenBank/DDBJ whole genome shotgun (WGS) entry which is preliminary data.</text>
</comment>
<dbReference type="EMBL" id="JAHQCR010000036">
    <property type="protein sequence ID" value="MBU9721531.1"/>
    <property type="molecule type" value="Genomic_DNA"/>
</dbReference>
<organism evidence="1 2">
    <name type="scientific">Evansella alkalicola</name>
    <dbReference type="NCBI Taxonomy" id="745819"/>
    <lineage>
        <taxon>Bacteria</taxon>
        <taxon>Bacillati</taxon>
        <taxon>Bacillota</taxon>
        <taxon>Bacilli</taxon>
        <taxon>Bacillales</taxon>
        <taxon>Bacillaceae</taxon>
        <taxon>Evansella</taxon>
    </lineage>
</organism>
<proteinExistence type="predicted"/>
<dbReference type="Proteomes" id="UP000790580">
    <property type="component" value="Unassembled WGS sequence"/>
</dbReference>
<reference evidence="1 2" key="1">
    <citation type="submission" date="2021-06" db="EMBL/GenBank/DDBJ databases">
        <title>Bacillus sp. RD4P76, an endophyte from a halophyte.</title>
        <authorList>
            <person name="Sun J.-Q."/>
        </authorList>
    </citation>
    <scope>NUCLEOTIDE SEQUENCE [LARGE SCALE GENOMIC DNA]</scope>
    <source>
        <strain evidence="1 2">JCM 17098</strain>
    </source>
</reference>
<gene>
    <name evidence="1" type="ORF">KS407_08750</name>
</gene>
<keyword evidence="2" id="KW-1185">Reference proteome</keyword>